<organism evidence="2 3">
    <name type="scientific">Portunus trituberculatus</name>
    <name type="common">Swimming crab</name>
    <name type="synonym">Neptunus trituberculatus</name>
    <dbReference type="NCBI Taxonomy" id="210409"/>
    <lineage>
        <taxon>Eukaryota</taxon>
        <taxon>Metazoa</taxon>
        <taxon>Ecdysozoa</taxon>
        <taxon>Arthropoda</taxon>
        <taxon>Crustacea</taxon>
        <taxon>Multicrustacea</taxon>
        <taxon>Malacostraca</taxon>
        <taxon>Eumalacostraca</taxon>
        <taxon>Eucarida</taxon>
        <taxon>Decapoda</taxon>
        <taxon>Pleocyemata</taxon>
        <taxon>Brachyura</taxon>
        <taxon>Eubrachyura</taxon>
        <taxon>Portunoidea</taxon>
        <taxon>Portunidae</taxon>
        <taxon>Portuninae</taxon>
        <taxon>Portunus</taxon>
    </lineage>
</organism>
<proteinExistence type="predicted"/>
<evidence type="ECO:0000256" key="1">
    <source>
        <dbReference type="SAM" id="MobiDB-lite"/>
    </source>
</evidence>
<gene>
    <name evidence="2" type="ORF">E2C01_099244</name>
</gene>
<accession>A0A5B7JZU6</accession>
<sequence>MLDKEADTGATGSAGYGRKKGGIYSCLVPGRGEEKRREKRGGGKN</sequence>
<comment type="caution">
    <text evidence="2">The sequence shown here is derived from an EMBL/GenBank/DDBJ whole genome shotgun (WGS) entry which is preliminary data.</text>
</comment>
<dbReference type="AlphaFoldDB" id="A0A5B7JZU6"/>
<evidence type="ECO:0000313" key="3">
    <source>
        <dbReference type="Proteomes" id="UP000324222"/>
    </source>
</evidence>
<reference evidence="2 3" key="1">
    <citation type="submission" date="2019-05" db="EMBL/GenBank/DDBJ databases">
        <title>Another draft genome of Portunus trituberculatus and its Hox gene families provides insights of decapod evolution.</title>
        <authorList>
            <person name="Jeong J.-H."/>
            <person name="Song I."/>
            <person name="Kim S."/>
            <person name="Choi T."/>
            <person name="Kim D."/>
            <person name="Ryu S."/>
            <person name="Kim W."/>
        </authorList>
    </citation>
    <scope>NUCLEOTIDE SEQUENCE [LARGE SCALE GENOMIC DNA]</scope>
    <source>
        <tissue evidence="2">Muscle</tissue>
    </source>
</reference>
<feature type="region of interest" description="Disordered" evidence="1">
    <location>
        <begin position="1"/>
        <end position="45"/>
    </location>
</feature>
<protein>
    <submittedName>
        <fullName evidence="2">Uncharacterized protein</fullName>
    </submittedName>
</protein>
<dbReference type="Proteomes" id="UP000324222">
    <property type="component" value="Unassembled WGS sequence"/>
</dbReference>
<name>A0A5B7JZU6_PORTR</name>
<evidence type="ECO:0000313" key="2">
    <source>
        <dbReference type="EMBL" id="MPD03602.1"/>
    </source>
</evidence>
<dbReference type="EMBL" id="VSRR010136907">
    <property type="protein sequence ID" value="MPD03602.1"/>
    <property type="molecule type" value="Genomic_DNA"/>
</dbReference>
<keyword evidence="3" id="KW-1185">Reference proteome</keyword>